<dbReference type="AlphaFoldDB" id="A0A137NZ79"/>
<evidence type="ECO:0000256" key="1">
    <source>
        <dbReference type="ARBA" id="ARBA00023186"/>
    </source>
</evidence>
<keyword evidence="4" id="KW-1185">Reference proteome</keyword>
<dbReference type="OrthoDB" id="15001at2759"/>
<dbReference type="GO" id="GO:0005737">
    <property type="term" value="C:cytoplasm"/>
    <property type="evidence" value="ECO:0007669"/>
    <property type="project" value="TreeGrafter"/>
</dbReference>
<comment type="similarity">
    <text evidence="2">Belongs to the POMP/UMP1 family.</text>
</comment>
<reference evidence="3 4" key="1">
    <citation type="journal article" date="2015" name="Genome Biol. Evol.">
        <title>Phylogenomic analyses indicate that early fungi evolved digesting cell walls of algal ancestors of land plants.</title>
        <authorList>
            <person name="Chang Y."/>
            <person name="Wang S."/>
            <person name="Sekimoto S."/>
            <person name="Aerts A.L."/>
            <person name="Choi C."/>
            <person name="Clum A."/>
            <person name="LaButti K.M."/>
            <person name="Lindquist E.A."/>
            <person name="Yee Ngan C."/>
            <person name="Ohm R.A."/>
            <person name="Salamov A.A."/>
            <person name="Grigoriev I.V."/>
            <person name="Spatafora J.W."/>
            <person name="Berbee M.L."/>
        </authorList>
    </citation>
    <scope>NUCLEOTIDE SEQUENCE [LARGE SCALE GENOMIC DNA]</scope>
    <source>
        <strain evidence="3 4">NRRL 28638</strain>
    </source>
</reference>
<dbReference type="InterPro" id="IPR008012">
    <property type="entry name" value="Ump1"/>
</dbReference>
<sequence>MSHYLGLQLDSTENTTIQKSLEQTSNEYGVHDSMRFGLKSVASEIVQGHPLEKRLENFDKTQLQLKLNMRRQTAGLHSPFRTLMEVDALSRVKRPSNLPSSNFGLDILLGRDETLEVEDFLNTGEIERSQMDFHNAMENQLGFNC</sequence>
<dbReference type="OMA" id="HADMEKK"/>
<name>A0A137NZ79_CONC2</name>
<dbReference type="STRING" id="796925.A0A137NZ79"/>
<dbReference type="GO" id="GO:0000502">
    <property type="term" value="C:proteasome complex"/>
    <property type="evidence" value="ECO:0007669"/>
    <property type="project" value="UniProtKB-KW"/>
</dbReference>
<organism evidence="3 4">
    <name type="scientific">Conidiobolus coronatus (strain ATCC 28846 / CBS 209.66 / NRRL 28638)</name>
    <name type="common">Delacroixia coronata</name>
    <dbReference type="NCBI Taxonomy" id="796925"/>
    <lineage>
        <taxon>Eukaryota</taxon>
        <taxon>Fungi</taxon>
        <taxon>Fungi incertae sedis</taxon>
        <taxon>Zoopagomycota</taxon>
        <taxon>Entomophthoromycotina</taxon>
        <taxon>Entomophthoromycetes</taxon>
        <taxon>Entomophthorales</taxon>
        <taxon>Ancylistaceae</taxon>
        <taxon>Conidiobolus</taxon>
    </lineage>
</organism>
<keyword evidence="1" id="KW-0143">Chaperone</keyword>
<evidence type="ECO:0000313" key="4">
    <source>
        <dbReference type="Proteomes" id="UP000070444"/>
    </source>
</evidence>
<dbReference type="PANTHER" id="PTHR12828:SF3">
    <property type="entry name" value="PROTEASOME MATURATION PROTEIN"/>
    <property type="match status" value="1"/>
</dbReference>
<dbReference type="PANTHER" id="PTHR12828">
    <property type="entry name" value="PROTEASOME MATURATION PROTEIN UMP1"/>
    <property type="match status" value="1"/>
</dbReference>
<protein>
    <submittedName>
        <fullName evidence="3">Proteasome maturation factor UMP1</fullName>
    </submittedName>
</protein>
<keyword evidence="3" id="KW-0647">Proteasome</keyword>
<proteinExistence type="inferred from homology"/>
<dbReference type="GO" id="GO:0043248">
    <property type="term" value="P:proteasome assembly"/>
    <property type="evidence" value="ECO:0007669"/>
    <property type="project" value="InterPro"/>
</dbReference>
<evidence type="ECO:0000313" key="3">
    <source>
        <dbReference type="EMBL" id="KXN68133.1"/>
    </source>
</evidence>
<evidence type="ECO:0000256" key="2">
    <source>
        <dbReference type="ARBA" id="ARBA00043974"/>
    </source>
</evidence>
<accession>A0A137NZ79</accession>
<gene>
    <name evidence="3" type="ORF">CONCODRAFT_79888</name>
</gene>
<dbReference type="Proteomes" id="UP000070444">
    <property type="component" value="Unassembled WGS sequence"/>
</dbReference>
<dbReference type="Pfam" id="PF05348">
    <property type="entry name" value="UMP1"/>
    <property type="match status" value="1"/>
</dbReference>
<dbReference type="GO" id="GO:0005634">
    <property type="term" value="C:nucleus"/>
    <property type="evidence" value="ECO:0007669"/>
    <property type="project" value="TreeGrafter"/>
</dbReference>
<dbReference type="EMBL" id="KQ964593">
    <property type="protein sequence ID" value="KXN68133.1"/>
    <property type="molecule type" value="Genomic_DNA"/>
</dbReference>